<dbReference type="InterPro" id="IPR046636">
    <property type="entry name" value="DUF6748"/>
</dbReference>
<dbReference type="AlphaFoldDB" id="D3BQT9"/>
<dbReference type="InterPro" id="IPR040405">
    <property type="entry name" value="DDB_G0275255-like"/>
</dbReference>
<reference evidence="3 4" key="1">
    <citation type="journal article" date="2011" name="Genome Res.">
        <title>Phylogeny-wide analysis of social amoeba genomes highlights ancient origins for complex intercellular communication.</title>
        <authorList>
            <person name="Heidel A.J."/>
            <person name="Lawal H.M."/>
            <person name="Felder M."/>
            <person name="Schilde C."/>
            <person name="Helps N.R."/>
            <person name="Tunggal B."/>
            <person name="Rivero F."/>
            <person name="John U."/>
            <person name="Schleicher M."/>
            <person name="Eichinger L."/>
            <person name="Platzer M."/>
            <person name="Noegel A.A."/>
            <person name="Schaap P."/>
            <person name="Gloeckner G."/>
        </authorList>
    </citation>
    <scope>NUCLEOTIDE SEQUENCE [LARGE SCALE GENOMIC DNA]</scope>
    <source>
        <strain evidence="4">ATCC 26659 / Pp 5 / PN500</strain>
    </source>
</reference>
<feature type="signal peptide" evidence="1">
    <location>
        <begin position="1"/>
        <end position="17"/>
    </location>
</feature>
<dbReference type="FunCoup" id="D3BQT9">
    <property type="interactions" value="805"/>
</dbReference>
<dbReference type="EMBL" id="ADBJ01000047">
    <property type="protein sequence ID" value="EFA76509.1"/>
    <property type="molecule type" value="Genomic_DNA"/>
</dbReference>
<feature type="chain" id="PRO_5003042437" description="DUF6748 domain-containing protein" evidence="1">
    <location>
        <begin position="18"/>
        <end position="276"/>
    </location>
</feature>
<sequence>MFKQLSLLLVCLAVASATSIEANYYTIRYSRINCIRWPCPYYIASTLNGFSGDIGLDDIRFDASIDRDKVFEKLEDVVIYGTLTTVYYGFDKVSRINAQAAYRLLPLSPVNSTHSGSFYSFSNSGIVCKTTPCPSIKADLINGYTNQLVSELVTPYQTYTKFDYSWLLNKLVYTAEPQKAIIQGSFVNEKFYATAVYANIRDHYSACPPIPKIGCGSGYTLTYFRDENRCLSIDKCVPTGFCIKSIPLCNEGYNLVGVPSSPNGCPTYYCDAAFLQ</sequence>
<comment type="caution">
    <text evidence="3">The sequence shown here is derived from an EMBL/GenBank/DDBJ whole genome shotgun (WGS) entry which is preliminary data.</text>
</comment>
<organism evidence="3 4">
    <name type="scientific">Heterostelium pallidum (strain ATCC 26659 / Pp 5 / PN500)</name>
    <name type="common">Cellular slime mold</name>
    <name type="synonym">Polysphondylium pallidum</name>
    <dbReference type="NCBI Taxonomy" id="670386"/>
    <lineage>
        <taxon>Eukaryota</taxon>
        <taxon>Amoebozoa</taxon>
        <taxon>Evosea</taxon>
        <taxon>Eumycetozoa</taxon>
        <taxon>Dictyostelia</taxon>
        <taxon>Acytosteliales</taxon>
        <taxon>Acytosteliaceae</taxon>
        <taxon>Heterostelium</taxon>
    </lineage>
</organism>
<accession>D3BQT9</accession>
<gene>
    <name evidence="3" type="ORF">PPL_10277</name>
</gene>
<keyword evidence="1" id="KW-0732">Signal</keyword>
<dbReference type="PANTHER" id="PTHR34411">
    <property type="entry name" value="DUF6748 DOMAIN-CONTAINING PROTEIN-RELATED"/>
    <property type="match status" value="1"/>
</dbReference>
<dbReference type="RefSeq" id="XP_020428641.1">
    <property type="nucleotide sequence ID" value="XM_020581056.1"/>
</dbReference>
<dbReference type="OMA" id="IRYSRIN"/>
<proteinExistence type="predicted"/>
<dbReference type="Pfam" id="PF20533">
    <property type="entry name" value="DUF6748"/>
    <property type="match status" value="1"/>
</dbReference>
<feature type="domain" description="DUF6748" evidence="2">
    <location>
        <begin position="75"/>
        <end position="151"/>
    </location>
</feature>
<evidence type="ECO:0000256" key="1">
    <source>
        <dbReference type="SAM" id="SignalP"/>
    </source>
</evidence>
<dbReference type="InParanoid" id="D3BQT9"/>
<protein>
    <recommendedName>
        <fullName evidence="2">DUF6748 domain-containing protein</fullName>
    </recommendedName>
</protein>
<name>D3BQT9_HETP5</name>
<keyword evidence="4" id="KW-1185">Reference proteome</keyword>
<evidence type="ECO:0000313" key="4">
    <source>
        <dbReference type="Proteomes" id="UP000001396"/>
    </source>
</evidence>
<evidence type="ECO:0000313" key="3">
    <source>
        <dbReference type="EMBL" id="EFA76509.1"/>
    </source>
</evidence>
<evidence type="ECO:0000259" key="2">
    <source>
        <dbReference type="Pfam" id="PF20533"/>
    </source>
</evidence>
<dbReference type="GeneID" id="31365748"/>
<dbReference type="Proteomes" id="UP000001396">
    <property type="component" value="Unassembled WGS sequence"/>
</dbReference>